<dbReference type="Proteomes" id="UP000075886">
    <property type="component" value="Unassembled WGS sequence"/>
</dbReference>
<dbReference type="EnsemblMetazoa" id="AFAF013208-RA">
    <property type="protein sequence ID" value="AFAF013208-PA"/>
    <property type="gene ID" value="AFAF013208"/>
</dbReference>
<dbReference type="InterPro" id="IPR032072">
    <property type="entry name" value="DUF4807"/>
</dbReference>
<proteinExistence type="predicted"/>
<dbReference type="VEuPathDB" id="VectorBase:AFAF013208"/>
<dbReference type="STRING" id="69004.A0A182QMK3"/>
<sequence length="229" mass="26428">MGKVCFYICDYTGTTEECSIKRNSVRIRPFCPSVSVKPTNSILCITTDPMQLVDLLLNLRYFPRFRLKMANILVTQEEPFDLVTIKLVPPAKEHLDYHWGERAVHMIWELIELTELMAWLSTLGGAFSALGDYQLACADTAGKISLHQMKLALRLGDPSLVARCQLYLAISLIQRAEFATAKQIIQRVYRSERRQTEPETRLLKMCQGIWAKLRYEYDLHQRNAARIKM</sequence>
<dbReference type="PANTHER" id="PTHR36693:SF1">
    <property type="entry name" value="GH02722P"/>
    <property type="match status" value="1"/>
</dbReference>
<evidence type="ECO:0000313" key="2">
    <source>
        <dbReference type="Proteomes" id="UP000075886"/>
    </source>
</evidence>
<reference evidence="2" key="1">
    <citation type="submission" date="2014-01" db="EMBL/GenBank/DDBJ databases">
        <title>The Genome Sequence of Anopheles farauti FAR1 (V2).</title>
        <authorList>
            <consortium name="The Broad Institute Genomics Platform"/>
            <person name="Neafsey D.E."/>
            <person name="Besansky N."/>
            <person name="Howell P."/>
            <person name="Walton C."/>
            <person name="Young S.K."/>
            <person name="Zeng Q."/>
            <person name="Gargeya S."/>
            <person name="Fitzgerald M."/>
            <person name="Haas B."/>
            <person name="Abouelleil A."/>
            <person name="Allen A.W."/>
            <person name="Alvarado L."/>
            <person name="Arachchi H.M."/>
            <person name="Berlin A.M."/>
            <person name="Chapman S.B."/>
            <person name="Gainer-Dewar J."/>
            <person name="Goldberg J."/>
            <person name="Griggs A."/>
            <person name="Gujja S."/>
            <person name="Hansen M."/>
            <person name="Howarth C."/>
            <person name="Imamovic A."/>
            <person name="Ireland A."/>
            <person name="Larimer J."/>
            <person name="McCowan C."/>
            <person name="Murphy C."/>
            <person name="Pearson M."/>
            <person name="Poon T.W."/>
            <person name="Priest M."/>
            <person name="Roberts A."/>
            <person name="Saif S."/>
            <person name="Shea T."/>
            <person name="Sisk P."/>
            <person name="Sykes S."/>
            <person name="Wortman J."/>
            <person name="Nusbaum C."/>
            <person name="Birren B."/>
        </authorList>
    </citation>
    <scope>NUCLEOTIDE SEQUENCE [LARGE SCALE GENOMIC DNA]</scope>
    <source>
        <strain evidence="2">FAR1</strain>
    </source>
</reference>
<protein>
    <submittedName>
        <fullName evidence="1">Uncharacterized protein</fullName>
    </submittedName>
</protein>
<keyword evidence="2" id="KW-1185">Reference proteome</keyword>
<organism evidence="1 2">
    <name type="scientific">Anopheles farauti</name>
    <dbReference type="NCBI Taxonomy" id="69004"/>
    <lineage>
        <taxon>Eukaryota</taxon>
        <taxon>Metazoa</taxon>
        <taxon>Ecdysozoa</taxon>
        <taxon>Arthropoda</taxon>
        <taxon>Hexapoda</taxon>
        <taxon>Insecta</taxon>
        <taxon>Pterygota</taxon>
        <taxon>Neoptera</taxon>
        <taxon>Endopterygota</taxon>
        <taxon>Diptera</taxon>
        <taxon>Nematocera</taxon>
        <taxon>Culicoidea</taxon>
        <taxon>Culicidae</taxon>
        <taxon>Anophelinae</taxon>
        <taxon>Anopheles</taxon>
    </lineage>
</organism>
<dbReference type="PANTHER" id="PTHR36693">
    <property type="entry name" value="GH02722P"/>
    <property type="match status" value="1"/>
</dbReference>
<dbReference type="Pfam" id="PF16065">
    <property type="entry name" value="DUF4807"/>
    <property type="match status" value="1"/>
</dbReference>
<evidence type="ECO:0000313" key="1">
    <source>
        <dbReference type="EnsemblMetazoa" id="AFAF013208-PA"/>
    </source>
</evidence>
<dbReference type="AlphaFoldDB" id="A0A182QMK3"/>
<accession>A0A182QMK3</accession>
<name>A0A182QMK3_9DIPT</name>
<dbReference type="EMBL" id="AXCN02000206">
    <property type="status" value="NOT_ANNOTATED_CDS"/>
    <property type="molecule type" value="Genomic_DNA"/>
</dbReference>
<reference evidence="1" key="2">
    <citation type="submission" date="2020-05" db="UniProtKB">
        <authorList>
            <consortium name="EnsemblMetazoa"/>
        </authorList>
    </citation>
    <scope>IDENTIFICATION</scope>
    <source>
        <strain evidence="1">FAR1</strain>
    </source>
</reference>